<dbReference type="SUPFAM" id="SSF53383">
    <property type="entry name" value="PLP-dependent transferases"/>
    <property type="match status" value="1"/>
</dbReference>
<comment type="cofactor">
    <cofactor evidence="1">
        <name>pyridoxal 5'-phosphate</name>
        <dbReference type="ChEBI" id="CHEBI:597326"/>
    </cofactor>
</comment>
<dbReference type="InterPro" id="IPR015424">
    <property type="entry name" value="PyrdxlP-dep_Trfase"/>
</dbReference>
<dbReference type="GO" id="GO:0004760">
    <property type="term" value="F:L-serine-pyruvate transaminase activity"/>
    <property type="evidence" value="ECO:0007669"/>
    <property type="project" value="TreeGrafter"/>
</dbReference>
<dbReference type="GO" id="GO:0005777">
    <property type="term" value="C:peroxisome"/>
    <property type="evidence" value="ECO:0007669"/>
    <property type="project" value="TreeGrafter"/>
</dbReference>
<dbReference type="InterPro" id="IPR000192">
    <property type="entry name" value="Aminotrans_V_dom"/>
</dbReference>
<reference evidence="4" key="1">
    <citation type="submission" date="2018-05" db="EMBL/GenBank/DDBJ databases">
        <authorList>
            <person name="Lanie J.A."/>
            <person name="Ng W.-L."/>
            <person name="Kazmierczak K.M."/>
            <person name="Andrzejewski T.M."/>
            <person name="Davidsen T.M."/>
            <person name="Wayne K.J."/>
            <person name="Tettelin H."/>
            <person name="Glass J.I."/>
            <person name="Rusch D."/>
            <person name="Podicherti R."/>
            <person name="Tsui H.-C.T."/>
            <person name="Winkler M.E."/>
        </authorList>
    </citation>
    <scope>NUCLEOTIDE SEQUENCE</scope>
</reference>
<evidence type="ECO:0000256" key="2">
    <source>
        <dbReference type="ARBA" id="ARBA00022898"/>
    </source>
</evidence>
<feature type="non-terminal residue" evidence="4">
    <location>
        <position position="167"/>
    </location>
</feature>
<organism evidence="4">
    <name type="scientific">marine metagenome</name>
    <dbReference type="NCBI Taxonomy" id="408172"/>
    <lineage>
        <taxon>unclassified sequences</taxon>
        <taxon>metagenomes</taxon>
        <taxon>ecological metagenomes</taxon>
    </lineage>
</organism>
<evidence type="ECO:0000313" key="4">
    <source>
        <dbReference type="EMBL" id="SVE36335.1"/>
    </source>
</evidence>
<dbReference type="GO" id="GO:0008453">
    <property type="term" value="F:alanine-glyoxylate transaminase activity"/>
    <property type="evidence" value="ECO:0007669"/>
    <property type="project" value="TreeGrafter"/>
</dbReference>
<dbReference type="AlphaFoldDB" id="A0A383CWR2"/>
<name>A0A383CWR2_9ZZZZ</name>
<accession>A0A383CWR2</accession>
<dbReference type="InterPro" id="IPR015421">
    <property type="entry name" value="PyrdxlP-dep_Trfase_major"/>
</dbReference>
<gene>
    <name evidence="4" type="ORF">METZ01_LOCUS489189</name>
</gene>
<dbReference type="EMBL" id="UINC01212142">
    <property type="protein sequence ID" value="SVE36335.1"/>
    <property type="molecule type" value="Genomic_DNA"/>
</dbReference>
<proteinExistence type="predicted"/>
<feature type="domain" description="Aminotransferase class V" evidence="3">
    <location>
        <begin position="13"/>
        <end position="165"/>
    </location>
</feature>
<sequence>MGPGPSTVHPNVYKALSVKTVGHLDPRFIEIMDEIKKLLRIVFKTQNDFCMPISGTGSAAMETCFVNLLNPSDKILIIQNGYFSVRMEDMCNRLGANIDVLKFDWGEPADINVVEDKIKKNSYDIVAVVHAETSTGVRNDVQSISNLIDDKTILLVDAVTSLGTIEL</sequence>
<evidence type="ECO:0000256" key="1">
    <source>
        <dbReference type="ARBA" id="ARBA00001933"/>
    </source>
</evidence>
<evidence type="ECO:0000259" key="3">
    <source>
        <dbReference type="Pfam" id="PF00266"/>
    </source>
</evidence>
<dbReference type="PANTHER" id="PTHR21152">
    <property type="entry name" value="AMINOTRANSFERASE CLASS V"/>
    <property type="match status" value="1"/>
</dbReference>
<dbReference type="Gene3D" id="3.40.640.10">
    <property type="entry name" value="Type I PLP-dependent aspartate aminotransferase-like (Major domain)"/>
    <property type="match status" value="1"/>
</dbReference>
<dbReference type="PANTHER" id="PTHR21152:SF40">
    <property type="entry name" value="ALANINE--GLYOXYLATE AMINOTRANSFERASE"/>
    <property type="match status" value="1"/>
</dbReference>
<protein>
    <recommendedName>
        <fullName evidence="3">Aminotransferase class V domain-containing protein</fullName>
    </recommendedName>
</protein>
<dbReference type="Pfam" id="PF00266">
    <property type="entry name" value="Aminotran_5"/>
    <property type="match status" value="1"/>
</dbReference>
<keyword evidence="2" id="KW-0663">Pyridoxal phosphate</keyword>
<dbReference type="GO" id="GO:0019265">
    <property type="term" value="P:glycine biosynthetic process, by transamination of glyoxylate"/>
    <property type="evidence" value="ECO:0007669"/>
    <property type="project" value="TreeGrafter"/>
</dbReference>